<evidence type="ECO:0000313" key="2">
    <source>
        <dbReference type="Proteomes" id="UP000051861"/>
    </source>
</evidence>
<comment type="caution">
    <text evidence="1">The sequence shown here is derived from an EMBL/GenBank/DDBJ whole genome shotgun (WGS) entry which is preliminary data.</text>
</comment>
<proteinExistence type="predicted"/>
<gene>
    <name evidence="1" type="ORF">AMJ44_15765</name>
</gene>
<protein>
    <submittedName>
        <fullName evidence="1">Uncharacterized protein</fullName>
    </submittedName>
</protein>
<dbReference type="EMBL" id="LIZX01000274">
    <property type="protein sequence ID" value="KPJ62326.1"/>
    <property type="molecule type" value="Genomic_DNA"/>
</dbReference>
<accession>A0A0S7XIU3</accession>
<dbReference type="AlphaFoldDB" id="A0A0S7XIU3"/>
<name>A0A0S7XIU3_UNCSA</name>
<evidence type="ECO:0000313" key="1">
    <source>
        <dbReference type="EMBL" id="KPJ62326.1"/>
    </source>
</evidence>
<sequence>MIFRREDFISSPIKMVVVAQFIGLLFCSMNRATTPSPYPFPQGERELSLPLWEGLREGDNQVLVKGSLTPDHLGFRVRAA</sequence>
<reference evidence="1 2" key="1">
    <citation type="journal article" date="2015" name="Microbiome">
        <title>Genomic resolution of linkages in carbon, nitrogen, and sulfur cycling among widespread estuary sediment bacteria.</title>
        <authorList>
            <person name="Baker B.J."/>
            <person name="Lazar C.S."/>
            <person name="Teske A.P."/>
            <person name="Dick G.J."/>
        </authorList>
    </citation>
    <scope>NUCLEOTIDE SEQUENCE [LARGE SCALE GENOMIC DNA]</scope>
    <source>
        <strain evidence="1">DG_54_3</strain>
    </source>
</reference>
<organism evidence="1 2">
    <name type="scientific">candidate division WOR-1 bacterium DG_54_3</name>
    <dbReference type="NCBI Taxonomy" id="1703775"/>
    <lineage>
        <taxon>Bacteria</taxon>
        <taxon>Bacillati</taxon>
        <taxon>Saganbacteria</taxon>
    </lineage>
</organism>
<dbReference type="Proteomes" id="UP000051861">
    <property type="component" value="Unassembled WGS sequence"/>
</dbReference>